<proteinExistence type="inferred from homology"/>
<evidence type="ECO:0000256" key="5">
    <source>
        <dbReference type="ARBA" id="ARBA00023163"/>
    </source>
</evidence>
<dbReference type="InterPro" id="IPR004839">
    <property type="entry name" value="Aminotransferase_I/II_large"/>
</dbReference>
<dbReference type="OrthoDB" id="9802328at2"/>
<sequence>MDNNILRASLLSPMLDPASGVALYRQLYETMRQAILKGTLAAGTKLPSTRTLAQTLGISRTTVIQAFDQLLAEGYIYGKAGSGTYVAQALPDELLRLPAPQAHSDDIEEVSPPSNPLSQRGKTIASSAVAPVQKWDQVIQHQAFRHGIPALHEFPFKLWSQLATRRWKHIEPASFGYSDPAGYRPLRQEIARYLQAARGVHCTEEQIIIMAGSQQALHLAVQLLIDPGDEVWIEDPCYMGARGALLSGGARLVSVPIDDEGLNVAQGIASSPRARMAYVTPSHQFPVGAVMSLARRLALLHWASQTARWILEDDYDSEYRYTGHPLASLQGLDQGGRVIYIGTFSKVLFPALRLGYLVSPPELIDAFRAARAAADRHAHMLDQMVLTDFMAQEHFARHLRRMRSLYEERQGILLDTILKELGDILSVKAASAGMNLLAHLPSYLQDTMVAQRAADNEVSVTPISKYYIQHPPFNALLLGYAAYNQQEIHQGIHRLALTLRSLSPSYIQENT</sequence>
<dbReference type="GO" id="GO:0030170">
    <property type="term" value="F:pyridoxal phosphate binding"/>
    <property type="evidence" value="ECO:0007669"/>
    <property type="project" value="InterPro"/>
</dbReference>
<evidence type="ECO:0000313" key="7">
    <source>
        <dbReference type="EMBL" id="GCE02791.1"/>
    </source>
</evidence>
<evidence type="ECO:0000256" key="3">
    <source>
        <dbReference type="ARBA" id="ARBA00023015"/>
    </source>
</evidence>
<accession>A0A401Z7F9</accession>
<dbReference type="Gene3D" id="3.40.640.10">
    <property type="entry name" value="Type I PLP-dependent aspartate aminotransferase-like (Major domain)"/>
    <property type="match status" value="1"/>
</dbReference>
<dbReference type="SUPFAM" id="SSF53383">
    <property type="entry name" value="PLP-dependent transferases"/>
    <property type="match status" value="1"/>
</dbReference>
<keyword evidence="8" id="KW-1185">Reference proteome</keyword>
<evidence type="ECO:0000259" key="6">
    <source>
        <dbReference type="PROSITE" id="PS50949"/>
    </source>
</evidence>
<organism evidence="7 8">
    <name type="scientific">Dictyobacter aurantiacus</name>
    <dbReference type="NCBI Taxonomy" id="1936993"/>
    <lineage>
        <taxon>Bacteria</taxon>
        <taxon>Bacillati</taxon>
        <taxon>Chloroflexota</taxon>
        <taxon>Ktedonobacteria</taxon>
        <taxon>Ktedonobacterales</taxon>
        <taxon>Dictyobacteraceae</taxon>
        <taxon>Dictyobacter</taxon>
    </lineage>
</organism>
<dbReference type="RefSeq" id="WP_126594134.1">
    <property type="nucleotide sequence ID" value="NZ_BIFQ01000001.1"/>
</dbReference>
<evidence type="ECO:0000256" key="1">
    <source>
        <dbReference type="ARBA" id="ARBA00005384"/>
    </source>
</evidence>
<dbReference type="PANTHER" id="PTHR46577:SF1">
    <property type="entry name" value="HTH-TYPE TRANSCRIPTIONAL REGULATORY PROTEIN GABR"/>
    <property type="match status" value="1"/>
</dbReference>
<evidence type="ECO:0000256" key="4">
    <source>
        <dbReference type="ARBA" id="ARBA00023125"/>
    </source>
</evidence>
<protein>
    <submittedName>
        <fullName evidence="7">GntR family transcriptional regulator</fullName>
    </submittedName>
</protein>
<gene>
    <name evidence="7" type="ORF">KDAU_01200</name>
</gene>
<dbReference type="EMBL" id="BIFQ01000001">
    <property type="protein sequence ID" value="GCE02791.1"/>
    <property type="molecule type" value="Genomic_DNA"/>
</dbReference>
<dbReference type="Proteomes" id="UP000287224">
    <property type="component" value="Unassembled WGS sequence"/>
</dbReference>
<dbReference type="InterPro" id="IPR051446">
    <property type="entry name" value="HTH_trans_reg/aminotransferase"/>
</dbReference>
<dbReference type="SMART" id="SM00345">
    <property type="entry name" value="HTH_GNTR"/>
    <property type="match status" value="1"/>
</dbReference>
<dbReference type="Pfam" id="PF00392">
    <property type="entry name" value="GntR"/>
    <property type="match status" value="1"/>
</dbReference>
<dbReference type="GO" id="GO:0003677">
    <property type="term" value="F:DNA binding"/>
    <property type="evidence" value="ECO:0007669"/>
    <property type="project" value="UniProtKB-KW"/>
</dbReference>
<dbReference type="AlphaFoldDB" id="A0A401Z7F9"/>
<dbReference type="PROSITE" id="PS50949">
    <property type="entry name" value="HTH_GNTR"/>
    <property type="match status" value="1"/>
</dbReference>
<dbReference type="CDD" id="cd07377">
    <property type="entry name" value="WHTH_GntR"/>
    <property type="match status" value="1"/>
</dbReference>
<keyword evidence="5" id="KW-0804">Transcription</keyword>
<evidence type="ECO:0000256" key="2">
    <source>
        <dbReference type="ARBA" id="ARBA00022898"/>
    </source>
</evidence>
<comment type="similarity">
    <text evidence="1">In the C-terminal section; belongs to the class-I pyridoxal-phosphate-dependent aminotransferase family.</text>
</comment>
<evidence type="ECO:0000313" key="8">
    <source>
        <dbReference type="Proteomes" id="UP000287224"/>
    </source>
</evidence>
<dbReference type="CDD" id="cd00609">
    <property type="entry name" value="AAT_like"/>
    <property type="match status" value="1"/>
</dbReference>
<dbReference type="Pfam" id="PF00155">
    <property type="entry name" value="Aminotran_1_2"/>
    <property type="match status" value="1"/>
</dbReference>
<dbReference type="GO" id="GO:0003700">
    <property type="term" value="F:DNA-binding transcription factor activity"/>
    <property type="evidence" value="ECO:0007669"/>
    <property type="project" value="InterPro"/>
</dbReference>
<dbReference type="InterPro" id="IPR036390">
    <property type="entry name" value="WH_DNA-bd_sf"/>
</dbReference>
<dbReference type="PANTHER" id="PTHR46577">
    <property type="entry name" value="HTH-TYPE TRANSCRIPTIONAL REGULATORY PROTEIN GABR"/>
    <property type="match status" value="1"/>
</dbReference>
<dbReference type="Gene3D" id="1.10.10.10">
    <property type="entry name" value="Winged helix-like DNA-binding domain superfamily/Winged helix DNA-binding domain"/>
    <property type="match status" value="1"/>
</dbReference>
<comment type="caution">
    <text evidence="7">The sequence shown here is derived from an EMBL/GenBank/DDBJ whole genome shotgun (WGS) entry which is preliminary data.</text>
</comment>
<keyword evidence="3" id="KW-0805">Transcription regulation</keyword>
<dbReference type="InterPro" id="IPR015424">
    <property type="entry name" value="PyrdxlP-dep_Trfase"/>
</dbReference>
<dbReference type="InterPro" id="IPR036388">
    <property type="entry name" value="WH-like_DNA-bd_sf"/>
</dbReference>
<keyword evidence="4" id="KW-0238">DNA-binding</keyword>
<reference evidence="8" key="1">
    <citation type="submission" date="2018-12" db="EMBL/GenBank/DDBJ databases">
        <title>Tengunoibacter tsumagoiensis gen. nov., sp. nov., Dictyobacter kobayashii sp. nov., D. alpinus sp. nov., and D. joshuensis sp. nov. and description of Dictyobacteraceae fam. nov. within the order Ktedonobacterales isolated from Tengu-no-mugimeshi.</title>
        <authorList>
            <person name="Wang C.M."/>
            <person name="Zheng Y."/>
            <person name="Sakai Y."/>
            <person name="Toyoda A."/>
            <person name="Minakuchi Y."/>
            <person name="Abe K."/>
            <person name="Yokota A."/>
            <person name="Yabe S."/>
        </authorList>
    </citation>
    <scope>NUCLEOTIDE SEQUENCE [LARGE SCALE GENOMIC DNA]</scope>
    <source>
        <strain evidence="8">S-27</strain>
    </source>
</reference>
<name>A0A401Z7F9_9CHLR</name>
<keyword evidence="2" id="KW-0663">Pyridoxal phosphate</keyword>
<dbReference type="InterPro" id="IPR000524">
    <property type="entry name" value="Tscrpt_reg_HTH_GntR"/>
</dbReference>
<feature type="domain" description="HTH gntR-type" evidence="6">
    <location>
        <begin position="21"/>
        <end position="89"/>
    </location>
</feature>
<dbReference type="SUPFAM" id="SSF46785">
    <property type="entry name" value="Winged helix' DNA-binding domain"/>
    <property type="match status" value="1"/>
</dbReference>
<dbReference type="InterPro" id="IPR015421">
    <property type="entry name" value="PyrdxlP-dep_Trfase_major"/>
</dbReference>
<dbReference type="PRINTS" id="PR00035">
    <property type="entry name" value="HTHGNTR"/>
</dbReference>